<dbReference type="AlphaFoldDB" id="A0A286F667"/>
<organism evidence="3 4">
    <name type="scientific">Spirosoma fluviale</name>
    <dbReference type="NCBI Taxonomy" id="1597977"/>
    <lineage>
        <taxon>Bacteria</taxon>
        <taxon>Pseudomonadati</taxon>
        <taxon>Bacteroidota</taxon>
        <taxon>Cytophagia</taxon>
        <taxon>Cytophagales</taxon>
        <taxon>Cytophagaceae</taxon>
        <taxon>Spirosoma</taxon>
    </lineage>
</organism>
<dbReference type="InterPro" id="IPR029062">
    <property type="entry name" value="Class_I_gatase-like"/>
</dbReference>
<gene>
    <name evidence="3" type="ORF">SAMN06269250_0587</name>
</gene>
<dbReference type="Pfam" id="PF06283">
    <property type="entry name" value="ThuA"/>
    <property type="match status" value="1"/>
</dbReference>
<proteinExistence type="predicted"/>
<dbReference type="PANTHER" id="PTHR40469">
    <property type="entry name" value="SECRETED GLYCOSYL HYDROLASE"/>
    <property type="match status" value="1"/>
</dbReference>
<dbReference type="RefSeq" id="WP_097124294.1">
    <property type="nucleotide sequence ID" value="NZ_OCNH01000001.1"/>
</dbReference>
<keyword evidence="4" id="KW-1185">Reference proteome</keyword>
<dbReference type="OrthoDB" id="9785923at2"/>
<name>A0A286F667_9BACT</name>
<dbReference type="SUPFAM" id="SSF52317">
    <property type="entry name" value="Class I glutamine amidotransferase-like"/>
    <property type="match status" value="1"/>
</dbReference>
<feature type="signal peptide" evidence="1">
    <location>
        <begin position="1"/>
        <end position="21"/>
    </location>
</feature>
<feature type="chain" id="PRO_5013329947" evidence="1">
    <location>
        <begin position="22"/>
        <end position="327"/>
    </location>
</feature>
<evidence type="ECO:0000313" key="4">
    <source>
        <dbReference type="Proteomes" id="UP000219452"/>
    </source>
</evidence>
<keyword evidence="1" id="KW-0732">Signal</keyword>
<sequence length="327" mass="36957">MKPIYVLVLLFWAFAGENAFAQSTKKGNSKVIRTLIVDGQNNHEQWPKITFMMKRYLEETGKFSVDVQRSYYTWNGGKLVDQYKIPGVRNTVDLPKSKADSSFHPDFSKYDLVICNFGWNAAPWSDETQADFEKFMKNGGGLVVVHAADNSFPMWPAYNKMIGLGGWGDRTEKDGPFVYYDKDGKLIRDPQPGRAGSHGAQNEFLITVRDTKHPITKGMPLTWMHTKDEMYDRLRGPAENMTVLATAFSSKENRGTDRNEPMLMTINYGKGRIFHTPLGHVDYSVECVGFITCLQRGAQWAATGKVDIPIPADFPTESAISKRNFVE</sequence>
<evidence type="ECO:0000259" key="2">
    <source>
        <dbReference type="Pfam" id="PF06283"/>
    </source>
</evidence>
<protein>
    <submittedName>
        <fullName evidence="3">Trehalose utilisation</fullName>
    </submittedName>
</protein>
<feature type="domain" description="ThuA-like" evidence="2">
    <location>
        <begin position="57"/>
        <end position="301"/>
    </location>
</feature>
<accession>A0A286F667</accession>
<evidence type="ECO:0000313" key="3">
    <source>
        <dbReference type="EMBL" id="SOD78682.1"/>
    </source>
</evidence>
<dbReference type="Proteomes" id="UP000219452">
    <property type="component" value="Unassembled WGS sequence"/>
</dbReference>
<dbReference type="PANTHER" id="PTHR40469:SF2">
    <property type="entry name" value="GALACTOSE-BINDING DOMAIN-LIKE SUPERFAMILY PROTEIN"/>
    <property type="match status" value="1"/>
</dbReference>
<dbReference type="InterPro" id="IPR029010">
    <property type="entry name" value="ThuA-like"/>
</dbReference>
<dbReference type="EMBL" id="OCNH01000001">
    <property type="protein sequence ID" value="SOD78682.1"/>
    <property type="molecule type" value="Genomic_DNA"/>
</dbReference>
<dbReference type="Gene3D" id="3.40.50.880">
    <property type="match status" value="1"/>
</dbReference>
<reference evidence="4" key="1">
    <citation type="submission" date="2017-09" db="EMBL/GenBank/DDBJ databases">
        <authorList>
            <person name="Varghese N."/>
            <person name="Submissions S."/>
        </authorList>
    </citation>
    <scope>NUCLEOTIDE SEQUENCE [LARGE SCALE GENOMIC DNA]</scope>
    <source>
        <strain evidence="4">DSM 29961</strain>
    </source>
</reference>
<evidence type="ECO:0000256" key="1">
    <source>
        <dbReference type="SAM" id="SignalP"/>
    </source>
</evidence>